<sequence length="132" mass="14639">MASRARACNSATVSTSTSRPCMSESSRRGRRAPSRVAIPASTETASTVRVRRMMRSVMVIGRVLAGGRLHRRRGRSGVGEGWRAGSPGRRCRAQCRRTGGLQRRAGARRRQRRGMSLHRVRGPVRRVGCWRG</sequence>
<reference evidence="2" key="2">
    <citation type="submission" date="2015-03" db="EMBL/GenBank/DDBJ databases">
        <authorList>
            <person name="Chow C.-E.T."/>
            <person name="Winget D.M."/>
            <person name="White R.A.III."/>
            <person name="Hallam S.J."/>
            <person name="Suttle C.A."/>
        </authorList>
    </citation>
    <scope>NUCLEOTIDE SEQUENCE</scope>
    <source>
        <strain evidence="2">Anoxic2_5</strain>
    </source>
</reference>
<feature type="region of interest" description="Disordered" evidence="1">
    <location>
        <begin position="1"/>
        <end position="40"/>
    </location>
</feature>
<name>A0A0F7L7R6_9VIRU</name>
<organism evidence="2">
    <name type="scientific">uncultured marine virus</name>
    <dbReference type="NCBI Taxonomy" id="186617"/>
    <lineage>
        <taxon>Viruses</taxon>
        <taxon>environmental samples</taxon>
    </lineage>
</organism>
<evidence type="ECO:0000313" key="2">
    <source>
        <dbReference type="EMBL" id="AKH47076.1"/>
    </source>
</evidence>
<feature type="region of interest" description="Disordered" evidence="1">
    <location>
        <begin position="70"/>
        <end position="115"/>
    </location>
</feature>
<accession>A0A0F7L7R6</accession>
<protein>
    <submittedName>
        <fullName evidence="2">Uncharacterized protein</fullName>
    </submittedName>
</protein>
<dbReference type="EMBL" id="KR029589">
    <property type="protein sequence ID" value="AKH47076.1"/>
    <property type="molecule type" value="Genomic_DNA"/>
</dbReference>
<evidence type="ECO:0000256" key="1">
    <source>
        <dbReference type="SAM" id="MobiDB-lite"/>
    </source>
</evidence>
<reference evidence="2" key="1">
    <citation type="journal article" date="2015" name="Front. Microbiol.">
        <title>Combining genomic sequencing methods to explore viral diversity and reveal potential virus-host interactions.</title>
        <authorList>
            <person name="Chow C.E."/>
            <person name="Winget D.M."/>
            <person name="White R.A.III."/>
            <person name="Hallam S.J."/>
            <person name="Suttle C.A."/>
        </authorList>
    </citation>
    <scope>NUCLEOTIDE SEQUENCE</scope>
    <source>
        <strain evidence="2">Anoxic2_5</strain>
    </source>
</reference>
<proteinExistence type="predicted"/>
<feature type="compositionally biased region" description="Polar residues" evidence="1">
    <location>
        <begin position="9"/>
        <end position="24"/>
    </location>
</feature>
<feature type="compositionally biased region" description="Basic residues" evidence="1">
    <location>
        <begin position="105"/>
        <end position="115"/>
    </location>
</feature>